<evidence type="ECO:0000256" key="9">
    <source>
        <dbReference type="SAM" id="Phobius"/>
    </source>
</evidence>
<feature type="domain" description="ABC transmembrane type-1" evidence="11">
    <location>
        <begin position="1017"/>
        <end position="1301"/>
    </location>
</feature>
<dbReference type="SMART" id="SM00382">
    <property type="entry name" value="AAA"/>
    <property type="match status" value="2"/>
</dbReference>
<keyword evidence="6" id="KW-0067">ATP-binding</keyword>
<evidence type="ECO:0000256" key="4">
    <source>
        <dbReference type="ARBA" id="ARBA00022737"/>
    </source>
</evidence>
<dbReference type="Pfam" id="PF00664">
    <property type="entry name" value="ABC_membrane"/>
    <property type="match status" value="2"/>
</dbReference>
<evidence type="ECO:0000256" key="7">
    <source>
        <dbReference type="ARBA" id="ARBA00022989"/>
    </source>
</evidence>
<dbReference type="InterPro" id="IPR017871">
    <property type="entry name" value="ABC_transporter-like_CS"/>
</dbReference>
<organism evidence="12 13">
    <name type="scientific">Metschnikowia bicuspidata var. bicuspidata NRRL YB-4993</name>
    <dbReference type="NCBI Taxonomy" id="869754"/>
    <lineage>
        <taxon>Eukaryota</taxon>
        <taxon>Fungi</taxon>
        <taxon>Dikarya</taxon>
        <taxon>Ascomycota</taxon>
        <taxon>Saccharomycotina</taxon>
        <taxon>Pichiomycetes</taxon>
        <taxon>Metschnikowiaceae</taxon>
        <taxon>Metschnikowia</taxon>
    </lineage>
</organism>
<dbReference type="FunFam" id="1.20.1560.10:FF:000006">
    <property type="entry name" value="ATP-binding cassette, sub-family C (CFTR/MRP), member 9"/>
    <property type="match status" value="1"/>
</dbReference>
<evidence type="ECO:0000313" key="12">
    <source>
        <dbReference type="EMBL" id="OBA19157.1"/>
    </source>
</evidence>
<keyword evidence="4" id="KW-0677">Repeat</keyword>
<dbReference type="InterPro" id="IPR011527">
    <property type="entry name" value="ABC1_TM_dom"/>
</dbReference>
<evidence type="ECO:0000256" key="5">
    <source>
        <dbReference type="ARBA" id="ARBA00022741"/>
    </source>
</evidence>
<dbReference type="InterPro" id="IPR036640">
    <property type="entry name" value="ABC1_TM_sf"/>
</dbReference>
<keyword evidence="5" id="KW-0547">Nucleotide-binding</keyword>
<dbReference type="PROSITE" id="PS00211">
    <property type="entry name" value="ABC_TRANSPORTER_1"/>
    <property type="match status" value="2"/>
</dbReference>
<dbReference type="GO" id="GO:0005524">
    <property type="term" value="F:ATP binding"/>
    <property type="evidence" value="ECO:0007669"/>
    <property type="project" value="UniProtKB-KW"/>
</dbReference>
<evidence type="ECO:0000313" key="13">
    <source>
        <dbReference type="Proteomes" id="UP000092555"/>
    </source>
</evidence>
<evidence type="ECO:0000259" key="10">
    <source>
        <dbReference type="PROSITE" id="PS50893"/>
    </source>
</evidence>
<evidence type="ECO:0000256" key="1">
    <source>
        <dbReference type="ARBA" id="ARBA00004128"/>
    </source>
</evidence>
<feature type="transmembrane region" description="Helical" evidence="9">
    <location>
        <begin position="333"/>
        <end position="362"/>
    </location>
</feature>
<dbReference type="CDD" id="cd03244">
    <property type="entry name" value="ABCC_MRP_domain2"/>
    <property type="match status" value="1"/>
</dbReference>
<comment type="subcellular location">
    <subcellularLocation>
        <location evidence="1">Vacuole membrane</location>
        <topology evidence="1">Multi-pass membrane protein</topology>
    </subcellularLocation>
</comment>
<dbReference type="OrthoDB" id="6500128at2759"/>
<feature type="transmembrane region" description="Helical" evidence="9">
    <location>
        <begin position="1013"/>
        <end position="1037"/>
    </location>
</feature>
<dbReference type="FunFam" id="3.40.50.300:FF:000565">
    <property type="entry name" value="ABC bile acid transporter"/>
    <property type="match status" value="1"/>
</dbReference>
<dbReference type="STRING" id="869754.A0A1A0H5H6"/>
<dbReference type="Gene3D" id="3.40.50.300">
    <property type="entry name" value="P-loop containing nucleotide triphosphate hydrolases"/>
    <property type="match status" value="2"/>
</dbReference>
<dbReference type="Gene3D" id="1.20.1560.10">
    <property type="entry name" value="ABC transporter type 1, transmembrane domain"/>
    <property type="match status" value="2"/>
</dbReference>
<keyword evidence="7 9" id="KW-1133">Transmembrane helix</keyword>
<dbReference type="InterPro" id="IPR044726">
    <property type="entry name" value="ABCC_6TM_D2"/>
</dbReference>
<keyword evidence="2" id="KW-0813">Transport</keyword>
<feature type="transmembrane region" description="Helical" evidence="9">
    <location>
        <begin position="597"/>
        <end position="622"/>
    </location>
</feature>
<evidence type="ECO:0000256" key="3">
    <source>
        <dbReference type="ARBA" id="ARBA00022692"/>
    </source>
</evidence>
<feature type="transmembrane region" description="Helical" evidence="9">
    <location>
        <begin position="1245"/>
        <end position="1264"/>
    </location>
</feature>
<dbReference type="GO" id="GO:0000329">
    <property type="term" value="C:fungal-type vacuole membrane"/>
    <property type="evidence" value="ECO:0007669"/>
    <property type="project" value="EnsemblFungi"/>
</dbReference>
<evidence type="ECO:0000256" key="2">
    <source>
        <dbReference type="ARBA" id="ARBA00022448"/>
    </source>
</evidence>
<proteinExistence type="predicted"/>
<dbReference type="InterPro" id="IPR044746">
    <property type="entry name" value="ABCC_6TM_D1"/>
</dbReference>
<feature type="transmembrane region" description="Helical" evidence="9">
    <location>
        <begin position="560"/>
        <end position="585"/>
    </location>
</feature>
<dbReference type="InterPro" id="IPR050173">
    <property type="entry name" value="ABC_transporter_C-like"/>
</dbReference>
<keyword evidence="3 9" id="KW-0812">Transmembrane</keyword>
<dbReference type="GeneID" id="30029251"/>
<dbReference type="PROSITE" id="PS50929">
    <property type="entry name" value="ABC_TM1F"/>
    <property type="match status" value="2"/>
</dbReference>
<feature type="transmembrane region" description="Helical" evidence="9">
    <location>
        <begin position="159"/>
        <end position="176"/>
    </location>
</feature>
<comment type="caution">
    <text evidence="12">The sequence shown here is derived from an EMBL/GenBank/DDBJ whole genome shotgun (WGS) entry which is preliminary data.</text>
</comment>
<evidence type="ECO:0000259" key="11">
    <source>
        <dbReference type="PROSITE" id="PS50929"/>
    </source>
</evidence>
<feature type="transmembrane region" description="Helical" evidence="9">
    <location>
        <begin position="196"/>
        <end position="219"/>
    </location>
</feature>
<keyword evidence="8 9" id="KW-0472">Membrane</keyword>
<reference evidence="12 13" key="1">
    <citation type="submission" date="2016-05" db="EMBL/GenBank/DDBJ databases">
        <title>Comparative genomics of biotechnologically important yeasts.</title>
        <authorList>
            <consortium name="DOE Joint Genome Institute"/>
            <person name="Riley R."/>
            <person name="Haridas S."/>
            <person name="Wolfe K.H."/>
            <person name="Lopes M.R."/>
            <person name="Hittinger C.T."/>
            <person name="Goker M."/>
            <person name="Salamov A."/>
            <person name="Wisecaver J."/>
            <person name="Long T.M."/>
            <person name="Aerts A.L."/>
            <person name="Barry K."/>
            <person name="Choi C."/>
            <person name="Clum A."/>
            <person name="Coughlan A.Y."/>
            <person name="Deshpande S."/>
            <person name="Douglass A.P."/>
            <person name="Hanson S.J."/>
            <person name="Klenk H.-P."/>
            <person name="LaButti K."/>
            <person name="Lapidus A."/>
            <person name="Lindquist E."/>
            <person name="Lipzen A."/>
            <person name="Meier-kolthoff J.P."/>
            <person name="Ohm R.A."/>
            <person name="Otillar R.P."/>
            <person name="Pangilinan J."/>
            <person name="Peng Y."/>
            <person name="Rokas A."/>
            <person name="Rosa C.A."/>
            <person name="Scheuner C."/>
            <person name="Sibirny A.A."/>
            <person name="Slot J.C."/>
            <person name="Stielow J.B."/>
            <person name="Sun H."/>
            <person name="Kurtzman C.P."/>
            <person name="Blackwell M."/>
            <person name="Grigoriev I.V."/>
            <person name="Jeffries T.W."/>
        </authorList>
    </citation>
    <scope>NUCLEOTIDE SEQUENCE [LARGE SCALE GENOMIC DNA]</scope>
    <source>
        <strain evidence="12 13">NRRL YB-4993</strain>
    </source>
</reference>
<dbReference type="InterPro" id="IPR027417">
    <property type="entry name" value="P-loop_NTPase"/>
</dbReference>
<dbReference type="GO" id="GO:0015086">
    <property type="term" value="F:cadmium ion transmembrane transporter activity"/>
    <property type="evidence" value="ECO:0007669"/>
    <property type="project" value="EnsemblFungi"/>
</dbReference>
<evidence type="ECO:0008006" key="14">
    <source>
        <dbReference type="Google" id="ProtNLM"/>
    </source>
</evidence>
<dbReference type="InterPro" id="IPR003593">
    <property type="entry name" value="AAA+_ATPase"/>
</dbReference>
<dbReference type="PANTHER" id="PTHR24223:SF443">
    <property type="entry name" value="MULTIDRUG-RESISTANCE LIKE PROTEIN 1, ISOFORM I"/>
    <property type="match status" value="1"/>
</dbReference>
<feature type="transmembrane region" description="Helical" evidence="9">
    <location>
        <begin position="1147"/>
        <end position="1168"/>
    </location>
</feature>
<keyword evidence="13" id="KW-1185">Reference proteome</keyword>
<sequence>MDPHQILQISPLEKFNRNTCALLDSLRNPLYDALQNYLNPCFLASAVFYVQGAIGLVMTIQIFTLLFRNSYGIYRIKYSFGNPWNIRSVGVLHFFRLTCALLQTLLYAVLIMLNPKTATLPFSDAKFAGLLALFSVTLFFVIPLHFLETTRSAVGHGSLITYWLFSTIAFAIILVLDFVSPYKVYIPAHDKSAHALAYTLEVLVLVNAVCSFVFEVYLYSPSAELKDYFELNDWDIYTVKNLIYTLTFKWLEPILQKVEREHTIEVTEIPNTIVELKSDVTISQVRESWAYELKRAAWWRDRRLRKKKNPSHKDSQVQPSLFLTLLRVHYQTLALGFCGEIVDITCATLAPFLLQGFILFIYESSDLSGDEVAPPVIRGFAFAFGIFLCSFIKFISFNQYFITFFRCSFSIKSAMTCLIYEKALKLSPEAKKEKSTGDIVNHVAVDVNDIASSLETCSDAVAIPLRLFFCLAALHRLLGNAMWAGLATTVILVPLSTRITTMIYSLYNTQMEYKDARTRLTSEILNSIKSIKLYSWETPMLKKLDEVRNKKELVNQKKMGIYNAGSTFLWGCIPFVISCTVYSVYATVMKQTLTPSVIFPALSLFSLLTEPVTMLPAIFSNIMEAKVALERMSHYFILDEIEKGIVHRSYKSLRPNDTSVEIKLANFVWSSVIAKELDEADELNYALRDINFTAKKGQLTCVVGRVGAGKTTILKALIGEIPLVDENDASVSVNGTVAYCSQNPCILNTSIRENILFGKRYDAGFYKKTVDACQLTSDFEVLPNGDATLVGEKGISLSGGQKARVSLARALYSRADVYLLDDVLSAVDAHVGKKITKQVLSSTGLLSTKTLILATNSMKILRLAHETVFLEKGRITERGTFTELMQKGGEVSKLMNEFAQEDDEEKTGENDNVETDIEQIAESTESSDSEDLLMSKPYQPVTLAEVEDLGEAALTRVMTHHTIGATSAVSFGHEYIFEDEFHTKQSSLENKENKEQGHVKWKVYLEFLRACNWIYIAIWCLFFWAVVGMNIIGNWVLKYWSEKNLVSGHNVSPTLFLSIYAFTGVAGGFLTFASAYIIWTFSAVRSSMYFHDKMANSVLRSPMAFFDTTPIGRILNRFSDDISVLDQQVLWSLTMFVSFLIECFTRLAIVVFNLPFMLVVIVCLLFLYNHFRNKFMPASRELKRLKSALRSPVFSHLQESINGVETIRAYNEDERFIHSNRIKVDNVTKIDWTIQGCNRWLSMRLQFIAALIVLFSSMMILYGVHSGRGLSPSMVGFLMTYVFSSTSTLNAIIRLWAEVETKAVSLERLIEYGNLPSEAEMIIENNRPDSHWPATGEIHFKDYSTRYRENLDPVLRNINLDIKPAEKVGIVGRTGAGKSSLTLALFRIVEATTGQIDIDGINSGTIGLFDLRTQLNIIPQDAHAFEGTVRENLDPFGLYSDETLWKALEMAHLKEHVESMKTTLKKDDKKTDENGKELEQQVGLDARVVEGGSNLSSGQKQLLCLARALLKESKVLVLDEATAAVDVQTDKIIQETIRSEFKDKTILTIAHRLDTIMDSDRVLVLERGMVKEFDTPQNLLEDTKSEFYSLCKEGGYLDKKQS</sequence>
<feature type="domain" description="ABC transporter" evidence="10">
    <location>
        <begin position="662"/>
        <end position="897"/>
    </location>
</feature>
<feature type="domain" description="ABC transmembrane type-1" evidence="11">
    <location>
        <begin position="334"/>
        <end position="624"/>
    </location>
</feature>
<feature type="transmembrane region" description="Helical" evidence="9">
    <location>
        <begin position="88"/>
        <end position="113"/>
    </location>
</feature>
<accession>A0A1A0H5H6</accession>
<gene>
    <name evidence="12" type="ORF">METBIDRAFT_33368</name>
</gene>
<dbReference type="Pfam" id="PF00005">
    <property type="entry name" value="ABC_tran"/>
    <property type="match status" value="2"/>
</dbReference>
<feature type="transmembrane region" description="Helical" evidence="9">
    <location>
        <begin position="382"/>
        <end position="405"/>
    </location>
</feature>
<protein>
    <recommendedName>
        <fullName evidence="14">P-loop containing nucleoside triphosphate hydrolase protein</fullName>
    </recommendedName>
</protein>
<evidence type="ECO:0000256" key="6">
    <source>
        <dbReference type="ARBA" id="ARBA00022840"/>
    </source>
</evidence>
<dbReference type="GO" id="GO:0016887">
    <property type="term" value="F:ATP hydrolysis activity"/>
    <property type="evidence" value="ECO:0007669"/>
    <property type="project" value="InterPro"/>
</dbReference>
<dbReference type="SUPFAM" id="SSF90123">
    <property type="entry name" value="ABC transporter transmembrane region"/>
    <property type="match status" value="2"/>
</dbReference>
<name>A0A1A0H5H6_9ASCO</name>
<dbReference type="CDD" id="cd18580">
    <property type="entry name" value="ABC_6TM_ABCC_D2"/>
    <property type="match status" value="1"/>
</dbReference>
<feature type="transmembrane region" description="Helical" evidence="9">
    <location>
        <begin position="46"/>
        <end position="67"/>
    </location>
</feature>
<feature type="transmembrane region" description="Helical" evidence="9">
    <location>
        <begin position="1057"/>
        <end position="1079"/>
    </location>
</feature>
<dbReference type="EMBL" id="LXTC01000007">
    <property type="protein sequence ID" value="OBA19157.1"/>
    <property type="molecule type" value="Genomic_DNA"/>
</dbReference>
<dbReference type="InterPro" id="IPR003439">
    <property type="entry name" value="ABC_transporter-like_ATP-bd"/>
</dbReference>
<dbReference type="GO" id="GO:0140359">
    <property type="term" value="F:ABC-type transporter activity"/>
    <property type="evidence" value="ECO:0007669"/>
    <property type="project" value="InterPro"/>
</dbReference>
<dbReference type="PANTHER" id="PTHR24223">
    <property type="entry name" value="ATP-BINDING CASSETTE SUB-FAMILY C"/>
    <property type="match status" value="1"/>
</dbReference>
<dbReference type="FunFam" id="3.40.50.300:FF:000997">
    <property type="entry name" value="Multidrug resistance-associated protein 1"/>
    <property type="match status" value="1"/>
</dbReference>
<dbReference type="CDD" id="cd18579">
    <property type="entry name" value="ABC_6TM_ABCC_D1"/>
    <property type="match status" value="1"/>
</dbReference>
<feature type="transmembrane region" description="Helical" evidence="9">
    <location>
        <begin position="125"/>
        <end position="147"/>
    </location>
</feature>
<evidence type="ECO:0000256" key="8">
    <source>
        <dbReference type="ARBA" id="ARBA00023136"/>
    </source>
</evidence>
<dbReference type="FunFam" id="1.20.1560.10:FF:000013">
    <property type="entry name" value="ABC transporter C family member 2"/>
    <property type="match status" value="1"/>
</dbReference>
<dbReference type="CDD" id="cd03250">
    <property type="entry name" value="ABCC_MRP_domain1"/>
    <property type="match status" value="1"/>
</dbReference>
<dbReference type="RefSeq" id="XP_018709689.1">
    <property type="nucleotide sequence ID" value="XM_018856275.1"/>
</dbReference>
<dbReference type="PROSITE" id="PS50893">
    <property type="entry name" value="ABC_TRANSPORTER_2"/>
    <property type="match status" value="2"/>
</dbReference>
<dbReference type="GO" id="GO:0042144">
    <property type="term" value="P:vacuole fusion, non-autophagic"/>
    <property type="evidence" value="ECO:0007669"/>
    <property type="project" value="EnsemblFungi"/>
</dbReference>
<dbReference type="Proteomes" id="UP000092555">
    <property type="component" value="Unassembled WGS sequence"/>
</dbReference>
<dbReference type="SUPFAM" id="SSF52540">
    <property type="entry name" value="P-loop containing nucleoside triphosphate hydrolases"/>
    <property type="match status" value="2"/>
</dbReference>
<feature type="transmembrane region" description="Helical" evidence="9">
    <location>
        <begin position="484"/>
        <end position="507"/>
    </location>
</feature>
<feature type="domain" description="ABC transporter" evidence="10">
    <location>
        <begin position="1338"/>
        <end position="1592"/>
    </location>
</feature>